<gene>
    <name evidence="2" type="ORF">J2S41_005255</name>
</gene>
<comment type="caution">
    <text evidence="2">The sequence shown here is derived from an EMBL/GenBank/DDBJ whole genome shotgun (WGS) entry which is preliminary data.</text>
</comment>
<organism evidence="2 3">
    <name type="scientific">Catenuloplanes atrovinosus</name>
    <dbReference type="NCBI Taxonomy" id="137266"/>
    <lineage>
        <taxon>Bacteria</taxon>
        <taxon>Bacillati</taxon>
        <taxon>Actinomycetota</taxon>
        <taxon>Actinomycetes</taxon>
        <taxon>Micromonosporales</taxon>
        <taxon>Micromonosporaceae</taxon>
        <taxon>Catenuloplanes</taxon>
    </lineage>
</organism>
<reference evidence="2" key="1">
    <citation type="submission" date="2023-07" db="EMBL/GenBank/DDBJ databases">
        <title>Sequencing the genomes of 1000 actinobacteria strains.</title>
        <authorList>
            <person name="Klenk H.-P."/>
        </authorList>
    </citation>
    <scope>NUCLEOTIDE SEQUENCE</scope>
    <source>
        <strain evidence="2">DSM 44707</strain>
    </source>
</reference>
<feature type="compositionally biased region" description="Low complexity" evidence="1">
    <location>
        <begin position="115"/>
        <end position="143"/>
    </location>
</feature>
<evidence type="ECO:0000313" key="3">
    <source>
        <dbReference type="Proteomes" id="UP001183643"/>
    </source>
</evidence>
<keyword evidence="3" id="KW-1185">Reference proteome</keyword>
<feature type="region of interest" description="Disordered" evidence="1">
    <location>
        <begin position="76"/>
        <end position="150"/>
    </location>
</feature>
<evidence type="ECO:0000313" key="2">
    <source>
        <dbReference type="EMBL" id="MDR7278477.1"/>
    </source>
</evidence>
<sequence>MRRGGPAWFFGAIVAFGLGPAVWIGGTLASAEADATVPGDPARPVPSVSISTVYVAVEPSAAVDEGATGVSEIADAWTPPAAPPLTPTAGPTTARPTWGPRPVTAAPSTPPSVSPPASVTATPPASTPPAEHTTTPSASASPADGVDLGD</sequence>
<dbReference type="AlphaFoldDB" id="A0AAE3YTR6"/>
<proteinExistence type="predicted"/>
<dbReference type="RefSeq" id="WP_310371421.1">
    <property type="nucleotide sequence ID" value="NZ_JAVDYB010000001.1"/>
</dbReference>
<name>A0AAE3YTR6_9ACTN</name>
<accession>A0AAE3YTR6</accession>
<dbReference type="EMBL" id="JAVDYB010000001">
    <property type="protein sequence ID" value="MDR7278477.1"/>
    <property type="molecule type" value="Genomic_DNA"/>
</dbReference>
<feature type="compositionally biased region" description="Low complexity" evidence="1">
    <location>
        <begin position="87"/>
        <end position="107"/>
    </location>
</feature>
<evidence type="ECO:0000256" key="1">
    <source>
        <dbReference type="SAM" id="MobiDB-lite"/>
    </source>
</evidence>
<dbReference type="Proteomes" id="UP001183643">
    <property type="component" value="Unassembled WGS sequence"/>
</dbReference>
<protein>
    <submittedName>
        <fullName evidence="2">Uncharacterized protein</fullName>
    </submittedName>
</protein>